<protein>
    <recommendedName>
        <fullName evidence="2">Peptidase S9 prolyl oligopeptidase catalytic domain-containing protein</fullName>
    </recommendedName>
</protein>
<dbReference type="eggNOG" id="COG1506">
    <property type="taxonomic scope" value="Bacteria"/>
</dbReference>
<dbReference type="PATRIC" id="fig|398512.5.peg.1982"/>
<dbReference type="InterPro" id="IPR001375">
    <property type="entry name" value="Peptidase_S9_cat"/>
</dbReference>
<dbReference type="STRING" id="398512.Bccel_1904"/>
<name>A0A0L6JLJ4_9FIRM</name>
<dbReference type="RefSeq" id="WP_036938111.1">
    <property type="nucleotide sequence ID" value="NZ_JQKC01000006.1"/>
</dbReference>
<sequence length="784" mass="88113" precursor="true">MIGNRKLVKIAAAVSLSITILGSAMSMNSYALKKPWYEDSVNQLVKSGVISTSRTSPLAKVKTEDFLKAAVLWFTYNHGEDFNKVVNDLQWVKDGEIKSNGDQIKRAEVIRIVIRAIGLDNKENKSLKDYMLQGVKIGLIKGYGRGQLGENDKVDYAQLATIFTNARNIQNSKINTRSVEKVPIENFFKTPSALGYSMSPDGKYLAYFAPWENRSNVYIIPADGGEAKRITSSKDRDIIDYAWKDDKIIYMKDNSGDENYHIYLAGMDGVAEDKELTPYPGVLAYYVDMLKGNKNEILMTMNKKDPKVFDIYKLNIISGETTMVAQNPGNITGWLTDGDGKLRLAGSDDGIQAKILYREKEEDEFKLLLETKPGESFTPIMFAEDNKSIYATTNMGRDTAAIVKLELASGKQEVVYERNDVDVSNIIINPKTREVLGATYNTDKVKHEYFNKKLKDIIDKVSAKFDKEKLIGINDLSEDFTKFIFSVGNDRDPGAYYFYDSVADKIKKLGDVLPSINPENMAKMLPISYKSRDGLTIHGYLTLPANSIPKRLPVIVNPHGGPWARDSWGYNPEVQFLANRGYAVLQVNFRGSTGYGKKFVEAGNKQWGLKMQDDITDGVQWLIKQGIADSERIGIYGASYGGYATLAGITFTPDLYAAAVDYCGVSNIFTLLKTIPPYWEGQVKMFYERVGDPEKDKELLTKVSPVFHADKIKTPLFVAQGANDPRVNKAESDQIVEALKKRNIKVEYMVKDNEGHGFANEENKFDFYKSMESFFRKHLLTVDC</sequence>
<proteinExistence type="predicted"/>
<dbReference type="SUPFAM" id="SSF82171">
    <property type="entry name" value="DPP6 N-terminal domain-like"/>
    <property type="match status" value="1"/>
</dbReference>
<evidence type="ECO:0000256" key="1">
    <source>
        <dbReference type="ARBA" id="ARBA00022801"/>
    </source>
</evidence>
<keyword evidence="1" id="KW-0378">Hydrolase</keyword>
<gene>
    <name evidence="3" type="ORF">Bccel_1904</name>
</gene>
<dbReference type="Proteomes" id="UP000036923">
    <property type="component" value="Unassembled WGS sequence"/>
</dbReference>
<accession>A0A0L6JLJ4</accession>
<dbReference type="InterPro" id="IPR029058">
    <property type="entry name" value="AB_hydrolase_fold"/>
</dbReference>
<dbReference type="Gene3D" id="3.40.50.1820">
    <property type="entry name" value="alpha/beta hydrolase"/>
    <property type="match status" value="1"/>
</dbReference>
<keyword evidence="4" id="KW-1185">Reference proteome</keyword>
<reference evidence="4" key="1">
    <citation type="submission" date="2015-07" db="EMBL/GenBank/DDBJ databases">
        <title>Near-Complete Genome Sequence of the Cellulolytic Bacterium Bacteroides (Pseudobacteroides) cellulosolvens ATCC 35603.</title>
        <authorList>
            <person name="Dassa B."/>
            <person name="Utturkar S.M."/>
            <person name="Klingeman D.M."/>
            <person name="Hurt R.A."/>
            <person name="Keller M."/>
            <person name="Xu J."/>
            <person name="Reddy Y.H.K."/>
            <person name="Borovok I."/>
            <person name="Grinberg I.R."/>
            <person name="Lamed R."/>
            <person name="Zhivin O."/>
            <person name="Bayer E.A."/>
            <person name="Brown S.D."/>
        </authorList>
    </citation>
    <scope>NUCLEOTIDE SEQUENCE [LARGE SCALE GENOMIC DNA]</scope>
    <source>
        <strain evidence="4">DSM 2933</strain>
    </source>
</reference>
<dbReference type="InterPro" id="IPR011042">
    <property type="entry name" value="6-blade_b-propeller_TolB-like"/>
</dbReference>
<evidence type="ECO:0000313" key="4">
    <source>
        <dbReference type="Proteomes" id="UP000036923"/>
    </source>
</evidence>
<dbReference type="Pfam" id="PF00326">
    <property type="entry name" value="Peptidase_S9"/>
    <property type="match status" value="1"/>
</dbReference>
<comment type="caution">
    <text evidence="3">The sequence shown here is derived from an EMBL/GenBank/DDBJ whole genome shotgun (WGS) entry which is preliminary data.</text>
</comment>
<evidence type="ECO:0000259" key="2">
    <source>
        <dbReference type="Pfam" id="PF00326"/>
    </source>
</evidence>
<dbReference type="EMBL" id="LGTC01000001">
    <property type="protein sequence ID" value="KNY26639.1"/>
    <property type="molecule type" value="Genomic_DNA"/>
</dbReference>
<dbReference type="PANTHER" id="PTHR42776">
    <property type="entry name" value="SERINE PEPTIDASE S9 FAMILY MEMBER"/>
    <property type="match status" value="1"/>
</dbReference>
<dbReference type="GO" id="GO:0006508">
    <property type="term" value="P:proteolysis"/>
    <property type="evidence" value="ECO:0007669"/>
    <property type="project" value="InterPro"/>
</dbReference>
<dbReference type="GO" id="GO:0004252">
    <property type="term" value="F:serine-type endopeptidase activity"/>
    <property type="evidence" value="ECO:0007669"/>
    <property type="project" value="TreeGrafter"/>
</dbReference>
<dbReference type="AlphaFoldDB" id="A0A0L6JLJ4"/>
<organism evidence="3 4">
    <name type="scientific">Pseudobacteroides cellulosolvens ATCC 35603 = DSM 2933</name>
    <dbReference type="NCBI Taxonomy" id="398512"/>
    <lineage>
        <taxon>Bacteria</taxon>
        <taxon>Bacillati</taxon>
        <taxon>Bacillota</taxon>
        <taxon>Clostridia</taxon>
        <taxon>Eubacteriales</taxon>
        <taxon>Oscillospiraceae</taxon>
        <taxon>Pseudobacteroides</taxon>
    </lineage>
</organism>
<dbReference type="Gene3D" id="2.120.10.30">
    <property type="entry name" value="TolB, C-terminal domain"/>
    <property type="match status" value="1"/>
</dbReference>
<dbReference type="SUPFAM" id="SSF53474">
    <property type="entry name" value="alpha/beta-Hydrolases"/>
    <property type="match status" value="1"/>
</dbReference>
<dbReference type="OrthoDB" id="9776685at2"/>
<dbReference type="PANTHER" id="PTHR42776:SF27">
    <property type="entry name" value="DIPEPTIDYL PEPTIDASE FAMILY MEMBER 6"/>
    <property type="match status" value="1"/>
</dbReference>
<evidence type="ECO:0000313" key="3">
    <source>
        <dbReference type="EMBL" id="KNY26639.1"/>
    </source>
</evidence>
<feature type="domain" description="Peptidase S9 prolyl oligopeptidase catalytic" evidence="2">
    <location>
        <begin position="569"/>
        <end position="779"/>
    </location>
</feature>